<sequence length="84" mass="8970">MGKTAVCISILTSLIFICGISRGEDFCVSNSTELQTALTEAEANGEDDVIRVVQGTFNGNFIYSSYEGMNISLLGGTPQDVRAE</sequence>
<gene>
    <name evidence="1" type="ORF">AMJ44_12325</name>
</gene>
<name>A0A0S7XQG9_UNCSA</name>
<protein>
    <recommendedName>
        <fullName evidence="3">DUF1565 domain-containing protein</fullName>
    </recommendedName>
</protein>
<comment type="caution">
    <text evidence="1">The sequence shown here is derived from an EMBL/GenBank/DDBJ whole genome shotgun (WGS) entry which is preliminary data.</text>
</comment>
<evidence type="ECO:0008006" key="3">
    <source>
        <dbReference type="Google" id="ProtNLM"/>
    </source>
</evidence>
<accession>A0A0S7XQG9</accession>
<dbReference type="EMBL" id="LIZX01000168">
    <property type="protein sequence ID" value="KPJ64680.1"/>
    <property type="molecule type" value="Genomic_DNA"/>
</dbReference>
<dbReference type="AlphaFoldDB" id="A0A0S7XQG9"/>
<reference evidence="1 2" key="1">
    <citation type="journal article" date="2015" name="Microbiome">
        <title>Genomic resolution of linkages in carbon, nitrogen, and sulfur cycling among widespread estuary sediment bacteria.</title>
        <authorList>
            <person name="Baker B.J."/>
            <person name="Lazar C.S."/>
            <person name="Teske A.P."/>
            <person name="Dick G.J."/>
        </authorList>
    </citation>
    <scope>NUCLEOTIDE SEQUENCE [LARGE SCALE GENOMIC DNA]</scope>
    <source>
        <strain evidence="1">DG_54_3</strain>
    </source>
</reference>
<proteinExistence type="predicted"/>
<evidence type="ECO:0000313" key="1">
    <source>
        <dbReference type="EMBL" id="KPJ64680.1"/>
    </source>
</evidence>
<organism evidence="1 2">
    <name type="scientific">candidate division WOR-1 bacterium DG_54_3</name>
    <dbReference type="NCBI Taxonomy" id="1703775"/>
    <lineage>
        <taxon>Bacteria</taxon>
        <taxon>Bacillati</taxon>
        <taxon>Saganbacteria</taxon>
    </lineage>
</organism>
<dbReference type="Proteomes" id="UP000051861">
    <property type="component" value="Unassembled WGS sequence"/>
</dbReference>
<evidence type="ECO:0000313" key="2">
    <source>
        <dbReference type="Proteomes" id="UP000051861"/>
    </source>
</evidence>